<reference evidence="2 3" key="1">
    <citation type="journal article" date="2022" name="Genome Biol. Evol.">
        <title>Host diet, physiology and behaviors set the stage for Lachnospiraceae cladogenesis.</title>
        <authorList>
            <person name="Vera-Ponce De Leon A."/>
            <person name="Schneider M."/>
            <person name="Jahnes B.C."/>
            <person name="Sadowski V."/>
            <person name="Camuy-Velez L.A."/>
            <person name="Duan J."/>
            <person name="Sabree Z.L."/>
        </authorList>
    </citation>
    <scope>NUCLEOTIDE SEQUENCE [LARGE SCALE GENOMIC DNA]</scope>
    <source>
        <strain evidence="2 3">PAL227</strain>
    </source>
</reference>
<organism evidence="2 3">
    <name type="scientific">Ohessyouella blattaphilus</name>
    <dbReference type="NCBI Taxonomy" id="2949333"/>
    <lineage>
        <taxon>Bacteria</taxon>
        <taxon>Bacillati</taxon>
        <taxon>Bacillota</taxon>
        <taxon>Clostridia</taxon>
        <taxon>Lachnospirales</taxon>
        <taxon>Lachnospiraceae</taxon>
        <taxon>Ohessyouella</taxon>
    </lineage>
</organism>
<dbReference type="Pfam" id="PF20040">
    <property type="entry name" value="DUF6442"/>
    <property type="match status" value="1"/>
</dbReference>
<proteinExistence type="predicted"/>
<feature type="transmembrane region" description="Helical" evidence="1">
    <location>
        <begin position="92"/>
        <end position="111"/>
    </location>
</feature>
<protein>
    <submittedName>
        <fullName evidence="2">DUF6442 family protein</fullName>
    </submittedName>
</protein>
<keyword evidence="1" id="KW-0472">Membrane</keyword>
<feature type="transmembrane region" description="Helical" evidence="1">
    <location>
        <begin position="36"/>
        <end position="54"/>
    </location>
</feature>
<evidence type="ECO:0000256" key="1">
    <source>
        <dbReference type="SAM" id="Phobius"/>
    </source>
</evidence>
<keyword evidence="3" id="KW-1185">Reference proteome</keyword>
<dbReference type="Proteomes" id="UP001523565">
    <property type="component" value="Unassembled WGS sequence"/>
</dbReference>
<dbReference type="InterPro" id="IPR045620">
    <property type="entry name" value="DUF6442"/>
</dbReference>
<name>A0ABT1ELH3_9FIRM</name>
<keyword evidence="1" id="KW-1133">Transmembrane helix</keyword>
<dbReference type="EMBL" id="JAMZFV010000047">
    <property type="protein sequence ID" value="MCP1111550.1"/>
    <property type="molecule type" value="Genomic_DNA"/>
</dbReference>
<sequence>MEEPTLYKNNMKIDEVLKSVREENSKGKARFIWLEGYRYGVMALFVITCILGVYNGIYGFENANRVVLAMFGTYLGAQSLGIYRITQKRIEIVKIVVGFLLGLGALASYIVQTSR</sequence>
<evidence type="ECO:0000313" key="2">
    <source>
        <dbReference type="EMBL" id="MCP1111550.1"/>
    </source>
</evidence>
<dbReference type="RefSeq" id="WP_262070408.1">
    <property type="nucleotide sequence ID" value="NZ_JAMXOC010000047.1"/>
</dbReference>
<keyword evidence="1" id="KW-0812">Transmembrane</keyword>
<evidence type="ECO:0000313" key="3">
    <source>
        <dbReference type="Proteomes" id="UP001523565"/>
    </source>
</evidence>
<gene>
    <name evidence="2" type="ORF">NK118_14975</name>
</gene>
<accession>A0ABT1ELH3</accession>
<feature type="transmembrane region" description="Helical" evidence="1">
    <location>
        <begin position="66"/>
        <end position="85"/>
    </location>
</feature>
<comment type="caution">
    <text evidence="2">The sequence shown here is derived from an EMBL/GenBank/DDBJ whole genome shotgun (WGS) entry which is preliminary data.</text>
</comment>